<dbReference type="Gene3D" id="3.40.50.150">
    <property type="entry name" value="Vaccinia Virus protein VP39"/>
    <property type="match status" value="1"/>
</dbReference>
<feature type="region of interest" description="Disordered" evidence="1">
    <location>
        <begin position="1"/>
        <end position="93"/>
    </location>
</feature>
<evidence type="ECO:0000313" key="3">
    <source>
        <dbReference type="Proteomes" id="UP000198983"/>
    </source>
</evidence>
<evidence type="ECO:0000256" key="1">
    <source>
        <dbReference type="SAM" id="MobiDB-lite"/>
    </source>
</evidence>
<dbReference type="Proteomes" id="UP000198983">
    <property type="component" value="Chromosome I"/>
</dbReference>
<evidence type="ECO:0000313" key="2">
    <source>
        <dbReference type="EMBL" id="SDT03148.1"/>
    </source>
</evidence>
<sequence length="310" mass="32804">MSTPPPGPAPSTVVSRPVMAGDDVSDGTSPDGTVSSTATEEEGTIVTATGPRAGTPTGSSSTSRSGPSSGQEVAPRRAPRTLRIGPDEPLAPDAAPASYDSVVAVEPVARIPYAWVQIVRPGGRLVVSWRNPFAGSVEAHLTVTEDGRATGHFVGWSGAPEPNAPTSVVTEAEGTVPWYHTTTTLDPEAIWAEPAALFGLGIRLPHLRWARTGPGGPARCSAAGAASPGTATTRHWVYDDTSCASALRLPSGEVRVEQHGPRLLWRDVESAFRWWDEQGRPTFERFGLSVASFGQFAWLGHRCSGRIWRL</sequence>
<accession>A0A1H1X1H1</accession>
<dbReference type="InterPro" id="IPR029063">
    <property type="entry name" value="SAM-dependent_MTases_sf"/>
</dbReference>
<name>A0A1H1X1H1_9ACTN</name>
<feature type="compositionally biased region" description="Low complexity" evidence="1">
    <location>
        <begin position="47"/>
        <end position="70"/>
    </location>
</feature>
<dbReference type="RefSeq" id="WP_092655807.1">
    <property type="nucleotide sequence ID" value="NZ_LT629732.1"/>
</dbReference>
<gene>
    <name evidence="2" type="ORF">SAMN04489717_4772</name>
</gene>
<keyword evidence="3" id="KW-1185">Reference proteome</keyword>
<reference evidence="2 3" key="1">
    <citation type="submission" date="2016-10" db="EMBL/GenBank/DDBJ databases">
        <authorList>
            <person name="de Groot N.N."/>
        </authorList>
    </citation>
    <scope>NUCLEOTIDE SEQUENCE [LARGE SCALE GENOMIC DNA]</scope>
    <source>
        <strain evidence="2 3">DSM 22024</strain>
    </source>
</reference>
<dbReference type="AlphaFoldDB" id="A0A1H1X1H1"/>
<dbReference type="STRING" id="117157.SAMN04489717_4772"/>
<protein>
    <submittedName>
        <fullName evidence="2">Uncharacterized protein</fullName>
    </submittedName>
</protein>
<organism evidence="2 3">
    <name type="scientific">Actinopolymorpha singaporensis</name>
    <dbReference type="NCBI Taxonomy" id="117157"/>
    <lineage>
        <taxon>Bacteria</taxon>
        <taxon>Bacillati</taxon>
        <taxon>Actinomycetota</taxon>
        <taxon>Actinomycetes</taxon>
        <taxon>Propionibacteriales</taxon>
        <taxon>Actinopolymorphaceae</taxon>
        <taxon>Actinopolymorpha</taxon>
    </lineage>
</organism>
<proteinExistence type="predicted"/>
<feature type="compositionally biased region" description="Polar residues" evidence="1">
    <location>
        <begin position="26"/>
        <end position="38"/>
    </location>
</feature>
<dbReference type="OrthoDB" id="4280289at2"/>
<dbReference type="EMBL" id="LT629732">
    <property type="protein sequence ID" value="SDT03148.1"/>
    <property type="molecule type" value="Genomic_DNA"/>
</dbReference>